<proteinExistence type="predicted"/>
<dbReference type="EMBL" id="BAAARK010000001">
    <property type="protein sequence ID" value="GAA2646405.1"/>
    <property type="molecule type" value="Genomic_DNA"/>
</dbReference>
<accession>A0ABP6DMP0</accession>
<dbReference type="Proteomes" id="UP001500994">
    <property type="component" value="Unassembled WGS sequence"/>
</dbReference>
<sequence>MDPLTPDMLDISRELYVLPGVEFRRPAGPVREMAEGVRGFAWSSGSRARRTWRRYALWPILPGVKPCHITAKRL</sequence>
<reference evidence="2" key="1">
    <citation type="journal article" date="2019" name="Int. J. Syst. Evol. Microbiol.">
        <title>The Global Catalogue of Microorganisms (GCM) 10K type strain sequencing project: providing services to taxonomists for standard genome sequencing and annotation.</title>
        <authorList>
            <consortium name="The Broad Institute Genomics Platform"/>
            <consortium name="The Broad Institute Genome Sequencing Center for Infectious Disease"/>
            <person name="Wu L."/>
            <person name="Ma J."/>
        </authorList>
    </citation>
    <scope>NUCLEOTIDE SEQUENCE [LARGE SCALE GENOMIC DNA]</scope>
    <source>
        <strain evidence="2">JCM 16374</strain>
    </source>
</reference>
<protein>
    <submittedName>
        <fullName evidence="1">Uncharacterized protein</fullName>
    </submittedName>
</protein>
<keyword evidence="2" id="KW-1185">Reference proteome</keyword>
<comment type="caution">
    <text evidence="1">The sequence shown here is derived from an EMBL/GenBank/DDBJ whole genome shotgun (WGS) entry which is preliminary data.</text>
</comment>
<evidence type="ECO:0000313" key="1">
    <source>
        <dbReference type="EMBL" id="GAA2646405.1"/>
    </source>
</evidence>
<organism evidence="1 2">
    <name type="scientific">Streptomyces lunalinharesii</name>
    <dbReference type="NCBI Taxonomy" id="333384"/>
    <lineage>
        <taxon>Bacteria</taxon>
        <taxon>Bacillati</taxon>
        <taxon>Actinomycetota</taxon>
        <taxon>Actinomycetes</taxon>
        <taxon>Kitasatosporales</taxon>
        <taxon>Streptomycetaceae</taxon>
        <taxon>Streptomyces</taxon>
    </lineage>
</organism>
<gene>
    <name evidence="1" type="ORF">GCM10009864_06110</name>
</gene>
<name>A0ABP6DMP0_9ACTN</name>
<evidence type="ECO:0000313" key="2">
    <source>
        <dbReference type="Proteomes" id="UP001500994"/>
    </source>
</evidence>